<dbReference type="SMART" id="SM00382">
    <property type="entry name" value="AAA"/>
    <property type="match status" value="1"/>
</dbReference>
<dbReference type="SUPFAM" id="SSF90123">
    <property type="entry name" value="ABC transporter transmembrane region"/>
    <property type="match status" value="1"/>
</dbReference>
<feature type="domain" description="ABC transmembrane type-1" evidence="12">
    <location>
        <begin position="169"/>
        <end position="440"/>
    </location>
</feature>
<sequence length="686" mass="81596">MLKYPIFLQDNENSCGAYCIKMLLSFYKRDDEIKNIKKCCRLTKEGVTVYGLIQVLKKYHLEAKAYQCEFKHLFEEVNCPVIIHLKQDDLYHYVVLYKIKDEYFLVGDPAKGLIKMSYESFSKQFTGIIIMIDHVGMPLTKRNNYTFQNFLKDHFKQHYQTIIKMMIKTIIISMLTMIFSYYYQLMIDSFSKYPIYQIVFISLGFTVLYAFKLLLDYLRRQQILELSRELNQEYALKTMQNLIYQDYDYMDGLEKGTLLSRSQNLFELSQYFIEFYHVIFIDSILMLFILIFILSIQFFLFLIVLLMMVIIFLVFYFYSKKLHIENKKILEQKEHLNDGLLEFQENYFQTIQFKVKKMMKNKLGYLYDTYFMNVYHHDEMTNIHQVQLEALIQIMIMAVLLLAIIIYKKQQMTLGTVMLVYLLLSYMINPLMKISVFIAMHDELQIIFERYKEMLPEKRERKKKIKKIKSIELKHVSFSYGYTRPLFDHFQLKIERSLFIQGKTGSGKSTLLKLIMNQLQPTKGEIVINGINLQELDLNSYYSHIKYLNKTPVFYKESLRTNIIFDRLFLEDKMIELLHYFMLDDLVNGLDLKLDEQGGFLSSGQGQLVMIIRALLSEPDVLILDEAFSNIDQERLQLLINYLSFQKIIVIIVSHQINMMNCQFDCVIIDSGKIVGEEDYGNRFST</sequence>
<feature type="transmembrane region" description="Helical" evidence="10">
    <location>
        <begin position="195"/>
        <end position="215"/>
    </location>
</feature>
<feature type="transmembrane region" description="Helical" evidence="10">
    <location>
        <begin position="271"/>
        <end position="293"/>
    </location>
</feature>
<dbReference type="GO" id="GO:0140359">
    <property type="term" value="F:ABC-type transporter activity"/>
    <property type="evidence" value="ECO:0007669"/>
    <property type="project" value="InterPro"/>
</dbReference>
<dbReference type="SUPFAM" id="SSF52540">
    <property type="entry name" value="P-loop containing nucleoside triphosphate hydrolases"/>
    <property type="match status" value="1"/>
</dbReference>
<feature type="transmembrane region" description="Helical" evidence="10">
    <location>
        <begin position="419"/>
        <end position="440"/>
    </location>
</feature>
<dbReference type="PANTHER" id="PTHR24221:SF654">
    <property type="entry name" value="ATP-BINDING CASSETTE SUB-FAMILY B MEMBER 6"/>
    <property type="match status" value="1"/>
</dbReference>
<dbReference type="GO" id="GO:0016887">
    <property type="term" value="F:ATP hydrolysis activity"/>
    <property type="evidence" value="ECO:0007669"/>
    <property type="project" value="InterPro"/>
</dbReference>
<dbReference type="PROSITE" id="PS50893">
    <property type="entry name" value="ABC_TRANSPORTER_2"/>
    <property type="match status" value="1"/>
</dbReference>
<keyword evidence="15" id="KW-1185">Reference proteome</keyword>
<comment type="subcellular location">
    <subcellularLocation>
        <location evidence="1">Cell membrane</location>
        <topology evidence="1">Multi-pass membrane protein</topology>
    </subcellularLocation>
</comment>
<dbReference type="InterPro" id="IPR036640">
    <property type="entry name" value="ABC1_TM_sf"/>
</dbReference>
<keyword evidence="5" id="KW-0067">ATP-binding</keyword>
<protein>
    <recommendedName>
        <fullName evidence="16">ABC transporter ATP-binding protein</fullName>
    </recommendedName>
</protein>
<evidence type="ECO:0000256" key="8">
    <source>
        <dbReference type="ARBA" id="ARBA00023136"/>
    </source>
</evidence>
<dbReference type="Pfam" id="PF00664">
    <property type="entry name" value="ABC_membrane"/>
    <property type="match status" value="1"/>
</dbReference>
<evidence type="ECO:0000313" key="15">
    <source>
        <dbReference type="Proteomes" id="UP000240974"/>
    </source>
</evidence>
<dbReference type="Gene3D" id="3.40.50.300">
    <property type="entry name" value="P-loop containing nucleotide triphosphate hydrolases"/>
    <property type="match status" value="1"/>
</dbReference>
<evidence type="ECO:0000256" key="4">
    <source>
        <dbReference type="ARBA" id="ARBA00022807"/>
    </source>
</evidence>
<evidence type="ECO:0000256" key="2">
    <source>
        <dbReference type="ARBA" id="ARBA00022692"/>
    </source>
</evidence>
<dbReference type="CDD" id="cd03228">
    <property type="entry name" value="ABCC_MRP_Like"/>
    <property type="match status" value="1"/>
</dbReference>
<dbReference type="GO" id="GO:0008234">
    <property type="term" value="F:cysteine-type peptidase activity"/>
    <property type="evidence" value="ECO:0007669"/>
    <property type="project" value="UniProtKB-KW"/>
</dbReference>
<dbReference type="InterPro" id="IPR011527">
    <property type="entry name" value="ABC1_TM_dom"/>
</dbReference>
<dbReference type="InterPro" id="IPR039421">
    <property type="entry name" value="Type_1_exporter"/>
</dbReference>
<dbReference type="GO" id="GO:0043213">
    <property type="term" value="P:bacteriocin transport"/>
    <property type="evidence" value="ECO:0007669"/>
    <property type="project" value="UniProtKB-KW"/>
</dbReference>
<keyword evidence="6" id="KW-0653">Protein transport</keyword>
<dbReference type="Gene3D" id="1.20.1560.10">
    <property type="entry name" value="ABC transporter type 1, transmembrane domain"/>
    <property type="match status" value="1"/>
</dbReference>
<feature type="transmembrane region" description="Helical" evidence="10">
    <location>
        <begin position="165"/>
        <end position="183"/>
    </location>
</feature>
<feature type="domain" description="Peptidase C39" evidence="13">
    <location>
        <begin position="9"/>
        <end position="132"/>
    </location>
</feature>
<dbReference type="Proteomes" id="UP000240974">
    <property type="component" value="Unassembled WGS sequence"/>
</dbReference>
<evidence type="ECO:0000256" key="7">
    <source>
        <dbReference type="ARBA" id="ARBA00022989"/>
    </source>
</evidence>
<dbReference type="InterPro" id="IPR003593">
    <property type="entry name" value="AAA+_ATPase"/>
</dbReference>
<evidence type="ECO:0000259" key="11">
    <source>
        <dbReference type="PROSITE" id="PS50893"/>
    </source>
</evidence>
<keyword evidence="6" id="KW-0813">Transport</keyword>
<dbReference type="InterPro" id="IPR005074">
    <property type="entry name" value="Peptidase_C39"/>
</dbReference>
<evidence type="ECO:0000259" key="12">
    <source>
        <dbReference type="PROSITE" id="PS50929"/>
    </source>
</evidence>
<dbReference type="GO" id="GO:0015031">
    <property type="term" value="P:protein transport"/>
    <property type="evidence" value="ECO:0007669"/>
    <property type="project" value="UniProtKB-KW"/>
</dbReference>
<gene>
    <name evidence="14" type="ORF">C7U54_07130</name>
</gene>
<name>A0A2T3G0W3_9FIRM</name>
<evidence type="ECO:0000256" key="5">
    <source>
        <dbReference type="ARBA" id="ARBA00022840"/>
    </source>
</evidence>
<dbReference type="GO" id="GO:0005886">
    <property type="term" value="C:plasma membrane"/>
    <property type="evidence" value="ECO:0007669"/>
    <property type="project" value="UniProtKB-SubCell"/>
</dbReference>
<dbReference type="PROSITE" id="PS50990">
    <property type="entry name" value="PEPTIDASE_C39"/>
    <property type="match status" value="1"/>
</dbReference>
<dbReference type="InterPro" id="IPR027417">
    <property type="entry name" value="P-loop_NTPase"/>
</dbReference>
<evidence type="ECO:0000256" key="10">
    <source>
        <dbReference type="SAM" id="Phobius"/>
    </source>
</evidence>
<accession>A0A2T3G0W3</accession>
<dbReference type="AlphaFoldDB" id="A0A2T3G0W3"/>
<evidence type="ECO:0000256" key="6">
    <source>
        <dbReference type="ARBA" id="ARBA00022927"/>
    </source>
</evidence>
<keyword evidence="4" id="KW-0788">Thiol protease</keyword>
<dbReference type="PANTHER" id="PTHR24221">
    <property type="entry name" value="ATP-BINDING CASSETTE SUB-FAMILY B"/>
    <property type="match status" value="1"/>
</dbReference>
<evidence type="ECO:0000313" key="14">
    <source>
        <dbReference type="EMBL" id="PST41132.1"/>
    </source>
</evidence>
<dbReference type="Pfam" id="PF00005">
    <property type="entry name" value="ABC_tran"/>
    <property type="match status" value="1"/>
</dbReference>
<proteinExistence type="predicted"/>
<keyword evidence="7 10" id="KW-1133">Transmembrane helix</keyword>
<dbReference type="Pfam" id="PF03412">
    <property type="entry name" value="Peptidase_C39"/>
    <property type="match status" value="1"/>
</dbReference>
<feature type="transmembrane region" description="Helical" evidence="10">
    <location>
        <begin position="299"/>
        <end position="318"/>
    </location>
</feature>
<keyword evidence="3" id="KW-0547">Nucleotide-binding</keyword>
<dbReference type="Gene3D" id="3.90.70.10">
    <property type="entry name" value="Cysteine proteinases"/>
    <property type="match status" value="1"/>
</dbReference>
<feature type="domain" description="ABC transporter" evidence="11">
    <location>
        <begin position="471"/>
        <end position="686"/>
    </location>
</feature>
<evidence type="ECO:0000259" key="13">
    <source>
        <dbReference type="PROSITE" id="PS50990"/>
    </source>
</evidence>
<reference evidence="14 15" key="1">
    <citation type="journal article" date="2019" name="Int. J. Syst. Evol. Microbiol.">
        <title>Faecalibacillus intestinalis gen. nov., sp. nov. and Faecalibacillus faecis sp. nov., isolated from human faeces.</title>
        <authorList>
            <person name="Seo B."/>
            <person name="Jeon K."/>
            <person name="Baek I."/>
            <person name="Lee Y.M."/>
            <person name="Baek K."/>
            <person name="Ko G."/>
        </authorList>
    </citation>
    <scope>NUCLEOTIDE SEQUENCE [LARGE SCALE GENOMIC DNA]</scope>
    <source>
        <strain evidence="14 15">SNUG30099</strain>
    </source>
</reference>
<evidence type="ECO:0008006" key="16">
    <source>
        <dbReference type="Google" id="ProtNLM"/>
    </source>
</evidence>
<feature type="transmembrane region" description="Helical" evidence="10">
    <location>
        <begin position="390"/>
        <end position="407"/>
    </location>
</feature>
<dbReference type="RefSeq" id="WP_107029818.1">
    <property type="nucleotide sequence ID" value="NZ_PYLQ01000008.1"/>
</dbReference>
<comment type="caution">
    <text evidence="14">The sequence shown here is derived from an EMBL/GenBank/DDBJ whole genome shotgun (WGS) entry which is preliminary data.</text>
</comment>
<dbReference type="GO" id="GO:0006508">
    <property type="term" value="P:proteolysis"/>
    <property type="evidence" value="ECO:0007669"/>
    <property type="project" value="InterPro"/>
</dbReference>
<dbReference type="InterPro" id="IPR003439">
    <property type="entry name" value="ABC_transporter-like_ATP-bd"/>
</dbReference>
<dbReference type="PROSITE" id="PS50929">
    <property type="entry name" value="ABC_TM1F"/>
    <property type="match status" value="1"/>
</dbReference>
<organism evidence="14 15">
    <name type="scientific">Faecalibacillus intestinalis</name>
    <dbReference type="NCBI Taxonomy" id="1982626"/>
    <lineage>
        <taxon>Bacteria</taxon>
        <taxon>Bacillati</taxon>
        <taxon>Bacillota</taxon>
        <taxon>Erysipelotrichia</taxon>
        <taxon>Erysipelotrichales</taxon>
        <taxon>Coprobacillaceae</taxon>
        <taxon>Faecalibacillus</taxon>
    </lineage>
</organism>
<evidence type="ECO:0000256" key="9">
    <source>
        <dbReference type="ARBA" id="ARBA00043264"/>
    </source>
</evidence>
<keyword evidence="9" id="KW-0080">Bacteriocin transport</keyword>
<evidence type="ECO:0000256" key="1">
    <source>
        <dbReference type="ARBA" id="ARBA00004651"/>
    </source>
</evidence>
<keyword evidence="4" id="KW-0378">Hydrolase</keyword>
<dbReference type="EMBL" id="PYLQ01000008">
    <property type="protein sequence ID" value="PST41132.1"/>
    <property type="molecule type" value="Genomic_DNA"/>
</dbReference>
<keyword evidence="4" id="KW-0645">Protease</keyword>
<evidence type="ECO:0000256" key="3">
    <source>
        <dbReference type="ARBA" id="ARBA00022741"/>
    </source>
</evidence>
<keyword evidence="8 10" id="KW-0472">Membrane</keyword>
<dbReference type="GO" id="GO:0005524">
    <property type="term" value="F:ATP binding"/>
    <property type="evidence" value="ECO:0007669"/>
    <property type="project" value="UniProtKB-KW"/>
</dbReference>
<keyword evidence="2 10" id="KW-0812">Transmembrane</keyword>
<dbReference type="GO" id="GO:0034040">
    <property type="term" value="F:ATPase-coupled lipid transmembrane transporter activity"/>
    <property type="evidence" value="ECO:0007669"/>
    <property type="project" value="TreeGrafter"/>
</dbReference>